<dbReference type="PANTHER" id="PTHR43305:SF1">
    <property type="entry name" value="FAMILY N-ACETYLTRANSFERASE, PUTATIVE (AFU_ORTHOLOGUE AFUA_2G01380)-RELATED"/>
    <property type="match status" value="1"/>
</dbReference>
<evidence type="ECO:0000313" key="2">
    <source>
        <dbReference type="EMBL" id="TCP28591.1"/>
    </source>
</evidence>
<dbReference type="Proteomes" id="UP000294564">
    <property type="component" value="Unassembled WGS sequence"/>
</dbReference>
<dbReference type="Pfam" id="PF00583">
    <property type="entry name" value="Acetyltransf_1"/>
    <property type="match status" value="1"/>
</dbReference>
<organism evidence="2 3">
    <name type="scientific">Tenacibaculum skagerrakense</name>
    <dbReference type="NCBI Taxonomy" id="186571"/>
    <lineage>
        <taxon>Bacteria</taxon>
        <taxon>Pseudomonadati</taxon>
        <taxon>Bacteroidota</taxon>
        <taxon>Flavobacteriia</taxon>
        <taxon>Flavobacteriales</taxon>
        <taxon>Flavobacteriaceae</taxon>
        <taxon>Tenacibaculum</taxon>
    </lineage>
</organism>
<dbReference type="RefSeq" id="WP_243693058.1">
    <property type="nucleotide sequence ID" value="NZ_SLXM01000001.1"/>
</dbReference>
<accession>A0A4R2P3T7</accession>
<dbReference type="PANTHER" id="PTHR43305">
    <property type="entry name" value="FAMILY N-ACETYLTRANSFERASE, PUTATIVE (AFU_ORTHOLOGUE AFUA_2G01380)-RELATED"/>
    <property type="match status" value="1"/>
</dbReference>
<evidence type="ECO:0000259" key="1">
    <source>
        <dbReference type="PROSITE" id="PS51186"/>
    </source>
</evidence>
<dbReference type="Gene3D" id="3.40.630.30">
    <property type="match status" value="1"/>
</dbReference>
<dbReference type="CDD" id="cd04301">
    <property type="entry name" value="NAT_SF"/>
    <property type="match status" value="1"/>
</dbReference>
<keyword evidence="3" id="KW-1185">Reference proteome</keyword>
<reference evidence="2 3" key="1">
    <citation type="submission" date="2019-03" db="EMBL/GenBank/DDBJ databases">
        <title>Genomic Encyclopedia of Type Strains, Phase IV (KMG-IV): sequencing the most valuable type-strain genomes for metagenomic binning, comparative biology and taxonomic classification.</title>
        <authorList>
            <person name="Goeker M."/>
        </authorList>
    </citation>
    <scope>NUCLEOTIDE SEQUENCE [LARGE SCALE GENOMIC DNA]</scope>
    <source>
        <strain evidence="2 3">DSM 14836</strain>
    </source>
</reference>
<feature type="domain" description="N-acetyltransferase" evidence="1">
    <location>
        <begin position="3"/>
        <end position="160"/>
    </location>
</feature>
<evidence type="ECO:0000313" key="3">
    <source>
        <dbReference type="Proteomes" id="UP000294564"/>
    </source>
</evidence>
<dbReference type="InterPro" id="IPR000182">
    <property type="entry name" value="GNAT_dom"/>
</dbReference>
<dbReference type="AlphaFoldDB" id="A0A4R2P3T7"/>
<sequence length="160" mass="18034">MEIKYRKVQQQDNPLLAKMIRGVIEEFNAPRTGTVYSDASTDTLFELFQEPKAVLWVAEYNGEAIGCCGIFPTEGLEKGYCELVKFYISSSVRGKGIGKELMVKSIASAKEMNFTHIYLESLPHFSKAISMYEESGFKIIEKQLGNSGHSSCNIWMLKEL</sequence>
<gene>
    <name evidence="2" type="ORF">EV195_101771</name>
</gene>
<dbReference type="EMBL" id="SLXM01000001">
    <property type="protein sequence ID" value="TCP28591.1"/>
    <property type="molecule type" value="Genomic_DNA"/>
</dbReference>
<dbReference type="InterPro" id="IPR052777">
    <property type="entry name" value="Acetyltransferase_Enz"/>
</dbReference>
<dbReference type="PROSITE" id="PS51186">
    <property type="entry name" value="GNAT"/>
    <property type="match status" value="1"/>
</dbReference>
<dbReference type="GO" id="GO:0016747">
    <property type="term" value="F:acyltransferase activity, transferring groups other than amino-acyl groups"/>
    <property type="evidence" value="ECO:0007669"/>
    <property type="project" value="InterPro"/>
</dbReference>
<protein>
    <submittedName>
        <fullName evidence="2">Putative acetyltransferase</fullName>
    </submittedName>
</protein>
<dbReference type="InterPro" id="IPR016181">
    <property type="entry name" value="Acyl_CoA_acyltransferase"/>
</dbReference>
<dbReference type="SUPFAM" id="SSF55729">
    <property type="entry name" value="Acyl-CoA N-acyltransferases (Nat)"/>
    <property type="match status" value="1"/>
</dbReference>
<proteinExistence type="predicted"/>
<keyword evidence="2" id="KW-0808">Transferase</keyword>
<name>A0A4R2P3T7_9FLAO</name>
<comment type="caution">
    <text evidence="2">The sequence shown here is derived from an EMBL/GenBank/DDBJ whole genome shotgun (WGS) entry which is preliminary data.</text>
</comment>